<feature type="compositionally biased region" description="Polar residues" evidence="1">
    <location>
        <begin position="93"/>
        <end position="110"/>
    </location>
</feature>
<feature type="region of interest" description="Disordered" evidence="1">
    <location>
        <begin position="214"/>
        <end position="268"/>
    </location>
</feature>
<dbReference type="OrthoDB" id="10553206at2759"/>
<feature type="region of interest" description="Disordered" evidence="1">
    <location>
        <begin position="91"/>
        <end position="112"/>
    </location>
</feature>
<evidence type="ECO:0000256" key="1">
    <source>
        <dbReference type="SAM" id="MobiDB-lite"/>
    </source>
</evidence>
<reference evidence="2 3" key="1">
    <citation type="submission" date="2019-03" db="EMBL/GenBank/DDBJ databases">
        <title>First draft genome of Liparis tanakae, snailfish: a comprehensive survey of snailfish specific genes.</title>
        <authorList>
            <person name="Kim W."/>
            <person name="Song I."/>
            <person name="Jeong J.-H."/>
            <person name="Kim D."/>
            <person name="Kim S."/>
            <person name="Ryu S."/>
            <person name="Song J.Y."/>
            <person name="Lee S.K."/>
        </authorList>
    </citation>
    <scope>NUCLEOTIDE SEQUENCE [LARGE SCALE GENOMIC DNA]</scope>
    <source>
        <tissue evidence="2">Muscle</tissue>
    </source>
</reference>
<protein>
    <submittedName>
        <fullName evidence="2">Uncharacterized protein</fullName>
    </submittedName>
</protein>
<gene>
    <name evidence="2" type="ORF">EYF80_000027</name>
</gene>
<keyword evidence="3" id="KW-1185">Reference proteome</keyword>
<accession>A0A4Z2JI49</accession>
<name>A0A4Z2JI49_9TELE</name>
<evidence type="ECO:0000313" key="2">
    <source>
        <dbReference type="EMBL" id="TNN89424.1"/>
    </source>
</evidence>
<feature type="compositionally biased region" description="Basic and acidic residues" evidence="1">
    <location>
        <begin position="229"/>
        <end position="242"/>
    </location>
</feature>
<sequence length="268" mass="28682">MRSHNGLCSTDAHLDVVTWINSPTSEPLAPACCDVKKQLKCYSMPVCRANARVLRQPMGKVGLYIVLYAHINVHSLQELDKELMGKRRKINPGVSSSAHISPSNGRTSVSWRRGSRHNICPSNVAASPLSPREVACPAQDGQVCAGPGPSVIKRPSCAVTSGIEAGVIHDPVSAPSEGHTQTLTGQLRVREHLGAVTAGLPHRTNFPPVLIVTNEAPRQRSGRPGVAVEGRERQPGHFDKPPHKERHTIPADSRGSPSEGALPVASVH</sequence>
<dbReference type="Proteomes" id="UP000314294">
    <property type="component" value="Unassembled WGS sequence"/>
</dbReference>
<dbReference type="EMBL" id="SRLO01000001">
    <property type="protein sequence ID" value="TNN89424.1"/>
    <property type="molecule type" value="Genomic_DNA"/>
</dbReference>
<dbReference type="AlphaFoldDB" id="A0A4Z2JI49"/>
<comment type="caution">
    <text evidence="2">The sequence shown here is derived from an EMBL/GenBank/DDBJ whole genome shotgun (WGS) entry which is preliminary data.</text>
</comment>
<evidence type="ECO:0000313" key="3">
    <source>
        <dbReference type="Proteomes" id="UP000314294"/>
    </source>
</evidence>
<organism evidence="2 3">
    <name type="scientific">Liparis tanakae</name>
    <name type="common">Tanaka's snailfish</name>
    <dbReference type="NCBI Taxonomy" id="230148"/>
    <lineage>
        <taxon>Eukaryota</taxon>
        <taxon>Metazoa</taxon>
        <taxon>Chordata</taxon>
        <taxon>Craniata</taxon>
        <taxon>Vertebrata</taxon>
        <taxon>Euteleostomi</taxon>
        <taxon>Actinopterygii</taxon>
        <taxon>Neopterygii</taxon>
        <taxon>Teleostei</taxon>
        <taxon>Neoteleostei</taxon>
        <taxon>Acanthomorphata</taxon>
        <taxon>Eupercaria</taxon>
        <taxon>Perciformes</taxon>
        <taxon>Cottioidei</taxon>
        <taxon>Cottales</taxon>
        <taxon>Liparidae</taxon>
        <taxon>Liparis</taxon>
    </lineage>
</organism>
<proteinExistence type="predicted"/>